<organism evidence="1">
    <name type="scientific">human gut metagenome</name>
    <dbReference type="NCBI Taxonomy" id="408170"/>
    <lineage>
        <taxon>unclassified sequences</taxon>
        <taxon>metagenomes</taxon>
        <taxon>organismal metagenomes</taxon>
    </lineage>
</organism>
<name>K1T2W6_9ZZZZ</name>
<evidence type="ECO:0000313" key="1">
    <source>
        <dbReference type="EMBL" id="EKC67277.1"/>
    </source>
</evidence>
<dbReference type="EMBL" id="AJWY01006285">
    <property type="protein sequence ID" value="EKC67277.1"/>
    <property type="molecule type" value="Genomic_DNA"/>
</dbReference>
<comment type="caution">
    <text evidence="1">The sequence shown here is derived from an EMBL/GenBank/DDBJ whole genome shotgun (WGS) entry which is preliminary data.</text>
</comment>
<protein>
    <submittedName>
        <fullName evidence="1">Uncharacterized protein</fullName>
    </submittedName>
</protein>
<reference evidence="1" key="1">
    <citation type="journal article" date="2013" name="Environ. Microbiol.">
        <title>Microbiota from the distal guts of lean and obese adolescents exhibit partial functional redundancy besides clear differences in community structure.</title>
        <authorList>
            <person name="Ferrer M."/>
            <person name="Ruiz A."/>
            <person name="Lanza F."/>
            <person name="Haange S.B."/>
            <person name="Oberbach A."/>
            <person name="Till H."/>
            <person name="Bargiela R."/>
            <person name="Campoy C."/>
            <person name="Segura M.T."/>
            <person name="Richter M."/>
            <person name="von Bergen M."/>
            <person name="Seifert J."/>
            <person name="Suarez A."/>
        </authorList>
    </citation>
    <scope>NUCLEOTIDE SEQUENCE</scope>
</reference>
<feature type="non-terminal residue" evidence="1">
    <location>
        <position position="1"/>
    </location>
</feature>
<gene>
    <name evidence="1" type="ORF">LEA_09386</name>
</gene>
<dbReference type="AlphaFoldDB" id="K1T2W6"/>
<proteinExistence type="predicted"/>
<accession>K1T2W6</accession>
<sequence length="26" mass="3064">EKNYSLDIREEEETYTVTLVIPTLHA</sequence>